<feature type="domain" description="Sulfatase N-terminal" evidence="3">
    <location>
        <begin position="37"/>
        <end position="342"/>
    </location>
</feature>
<organism evidence="4 5">
    <name type="scientific">Candidatus Seongchinamella marina</name>
    <dbReference type="NCBI Taxonomy" id="2518990"/>
    <lineage>
        <taxon>Bacteria</taxon>
        <taxon>Pseudomonadati</taxon>
        <taxon>Pseudomonadota</taxon>
        <taxon>Gammaproteobacteria</taxon>
        <taxon>Cellvibrionales</taxon>
        <taxon>Halieaceae</taxon>
        <taxon>Seongchinamella</taxon>
    </lineage>
</organism>
<name>A0ABT3SZJ6_9GAMM</name>
<dbReference type="InterPro" id="IPR000917">
    <property type="entry name" value="Sulfatase_N"/>
</dbReference>
<protein>
    <recommendedName>
        <fullName evidence="3">Sulfatase N-terminal domain-containing protein</fullName>
    </recommendedName>
</protein>
<dbReference type="PANTHER" id="PTHR42693:SF53">
    <property type="entry name" value="ENDO-4-O-SULFATASE"/>
    <property type="match status" value="1"/>
</dbReference>
<evidence type="ECO:0000256" key="2">
    <source>
        <dbReference type="ARBA" id="ARBA00022801"/>
    </source>
</evidence>
<evidence type="ECO:0000313" key="5">
    <source>
        <dbReference type="Proteomes" id="UP001143307"/>
    </source>
</evidence>
<keyword evidence="2" id="KW-0378">Hydrolase</keyword>
<keyword evidence="5" id="KW-1185">Reference proteome</keyword>
<dbReference type="RefSeq" id="WP_279253430.1">
    <property type="nucleotide sequence ID" value="NZ_SHNP01000005.1"/>
</dbReference>
<comment type="caution">
    <text evidence="4">The sequence shown here is derived from an EMBL/GenBank/DDBJ whole genome shotgun (WGS) entry which is preliminary data.</text>
</comment>
<comment type="similarity">
    <text evidence="1">Belongs to the sulfatase family.</text>
</comment>
<dbReference type="PANTHER" id="PTHR42693">
    <property type="entry name" value="ARYLSULFATASE FAMILY MEMBER"/>
    <property type="match status" value="1"/>
</dbReference>
<dbReference type="InterPro" id="IPR050738">
    <property type="entry name" value="Sulfatase"/>
</dbReference>
<evidence type="ECO:0000313" key="4">
    <source>
        <dbReference type="EMBL" id="MCX2974699.1"/>
    </source>
</evidence>
<dbReference type="EMBL" id="SHNP01000005">
    <property type="protein sequence ID" value="MCX2974699.1"/>
    <property type="molecule type" value="Genomic_DNA"/>
</dbReference>
<dbReference type="Gene3D" id="3.40.720.10">
    <property type="entry name" value="Alkaline Phosphatase, subunit A"/>
    <property type="match status" value="1"/>
</dbReference>
<dbReference type="Proteomes" id="UP001143307">
    <property type="component" value="Unassembled WGS sequence"/>
</dbReference>
<evidence type="ECO:0000259" key="3">
    <source>
        <dbReference type="Pfam" id="PF00884"/>
    </source>
</evidence>
<accession>A0ABT3SZJ6</accession>
<reference evidence="4" key="1">
    <citation type="submission" date="2019-02" db="EMBL/GenBank/DDBJ databases">
        <authorList>
            <person name="Li S.-H."/>
        </authorList>
    </citation>
    <scope>NUCLEOTIDE SEQUENCE</scope>
    <source>
        <strain evidence="4">IMCC8485</strain>
    </source>
</reference>
<gene>
    <name evidence="4" type="ORF">EYC87_13985</name>
</gene>
<dbReference type="SUPFAM" id="SSF53649">
    <property type="entry name" value="Alkaline phosphatase-like"/>
    <property type="match status" value="1"/>
</dbReference>
<sequence length="623" mass="70233">MTLSLTVLGRGTPLVLMALLMMLAGCQVEHDQDNKKPNILLLALDDFGYNDLAINNGSDSPTPRLDAIAAQGVRFTRHYAESSCTASRVALLTGRYPARVGAHPYLNGIDHELMTLPDALGSEGYIRHMVGKWHTGDSHRESRPEYQGFDHWFGFINQLYLRGPHRSANYRRGKPTYINPWLENELGDLQQYEGHLTDILTDRALDVIKREQNPWFLYLSYYAPHTPIEPAARFSERYADDPAGRYQAMKDQLDSNIGRIIDWLTESGEIDNTMIIVVSDNGGTAKSWPSNLPFYGSKATYTEGGVRTPLLLSWPGHWPVGQQDDQIAMIFDLYPTILAALGKAQPEGLDGADLFDSDRPPRTLRWYSHGLYGDRYGVLSPDGQWRLNSWQGVTHQLFHESDFVREQPESRTAEHPQKVLQMRESMEQWIRSVTRVSGLTVTAAENWTDYTGQAFRRSPMGGTHTLGLAFQRGAEQVASGQRQTLAYQEGYIDISELAGSLRVLIDGHEVEVELPVNETCFSLVVQSQMVKTNMVFYRKESPSIKVVFVDGKQLEQFRYYNPKISSASPKNPLRIATGSAGWSMSSEMEPFVSTRALSERELQEQVEPLLRASCHVDVNKPDK</sequence>
<dbReference type="Pfam" id="PF00884">
    <property type="entry name" value="Sulfatase"/>
    <property type="match status" value="1"/>
</dbReference>
<dbReference type="InterPro" id="IPR017850">
    <property type="entry name" value="Alkaline_phosphatase_core_sf"/>
</dbReference>
<evidence type="ECO:0000256" key="1">
    <source>
        <dbReference type="ARBA" id="ARBA00008779"/>
    </source>
</evidence>
<proteinExistence type="inferred from homology"/>